<sequence>VVAREVGEQRHVEVHARQAALIQADRRGLDRQRRRALVAQVRQRACQQHRVRRGVAGDVVFHFAARLEHAHAQRADDGRRLAAARQGLAEPHGAGSLAVGAGDGRREHAGIRLFVVGVRDEAGVAFQVLDRQVRHGPLVVPGKAGRIEHHQRRALLDGALNKVTSVGGLAGDGCKSKEHIAQLDAARVRSQVRLGRQLADRIRDSRWVESRSGHMFPCAADSGMMIWVRSESGATFLARSAWAASAENTGPATSPPTCTGPPGSSIMTAMMKRGSDIGAMPMKLPMYL</sequence>
<dbReference type="InParanoid" id="B9TK76"/>
<proteinExistence type="predicted"/>
<protein>
    <submittedName>
        <fullName evidence="1">Uncharacterized protein</fullName>
    </submittedName>
</protein>
<name>B9TK76_RICCO</name>
<gene>
    <name evidence="1" type="ORF">RCOM_1830910</name>
</gene>
<evidence type="ECO:0000313" key="1">
    <source>
        <dbReference type="EMBL" id="EEF23738.1"/>
    </source>
</evidence>
<evidence type="ECO:0000313" key="2">
    <source>
        <dbReference type="Proteomes" id="UP000008311"/>
    </source>
</evidence>
<dbReference type="Proteomes" id="UP000008311">
    <property type="component" value="Unassembled WGS sequence"/>
</dbReference>
<organism evidence="1 2">
    <name type="scientific">Ricinus communis</name>
    <name type="common">Castor bean</name>
    <dbReference type="NCBI Taxonomy" id="3988"/>
    <lineage>
        <taxon>Eukaryota</taxon>
        <taxon>Viridiplantae</taxon>
        <taxon>Streptophyta</taxon>
        <taxon>Embryophyta</taxon>
        <taxon>Tracheophyta</taxon>
        <taxon>Spermatophyta</taxon>
        <taxon>Magnoliopsida</taxon>
        <taxon>eudicotyledons</taxon>
        <taxon>Gunneridae</taxon>
        <taxon>Pentapetalae</taxon>
        <taxon>rosids</taxon>
        <taxon>fabids</taxon>
        <taxon>Malpighiales</taxon>
        <taxon>Euphorbiaceae</taxon>
        <taxon>Acalyphoideae</taxon>
        <taxon>Acalypheae</taxon>
        <taxon>Ricinus</taxon>
    </lineage>
</organism>
<keyword evidence="2" id="KW-1185">Reference proteome</keyword>
<accession>B9TK76</accession>
<feature type="non-terminal residue" evidence="1">
    <location>
        <position position="288"/>
    </location>
</feature>
<dbReference type="AlphaFoldDB" id="B9TK76"/>
<reference evidence="2" key="1">
    <citation type="journal article" date="2010" name="Nat. Biotechnol.">
        <title>Draft genome sequence of the oilseed species Ricinus communis.</title>
        <authorList>
            <person name="Chan A.P."/>
            <person name="Crabtree J."/>
            <person name="Zhao Q."/>
            <person name="Lorenzi H."/>
            <person name="Orvis J."/>
            <person name="Puiu D."/>
            <person name="Melake-Berhan A."/>
            <person name="Jones K.M."/>
            <person name="Redman J."/>
            <person name="Chen G."/>
            <person name="Cahoon E.B."/>
            <person name="Gedil M."/>
            <person name="Stanke M."/>
            <person name="Haas B.J."/>
            <person name="Wortman J.R."/>
            <person name="Fraser-Liggett C.M."/>
            <person name="Ravel J."/>
            <person name="Rabinowicz P.D."/>
        </authorList>
    </citation>
    <scope>NUCLEOTIDE SEQUENCE [LARGE SCALE GENOMIC DNA]</scope>
    <source>
        <strain evidence="2">cv. Hale</strain>
    </source>
</reference>
<dbReference type="EMBL" id="EQ984832">
    <property type="protein sequence ID" value="EEF23738.1"/>
    <property type="molecule type" value="Genomic_DNA"/>
</dbReference>
<feature type="non-terminal residue" evidence="1">
    <location>
        <position position="1"/>
    </location>
</feature>